<dbReference type="AlphaFoldDB" id="W6U342"/>
<keyword evidence="2" id="KW-1185">Reference proteome</keyword>
<reference evidence="1 2" key="1">
    <citation type="journal article" date="2013" name="Nat. Genet.">
        <title>The genome of the hydatid tapeworm Echinococcus granulosus.</title>
        <authorList>
            <person name="Zheng H."/>
            <person name="Zhang W."/>
            <person name="Zhang L."/>
            <person name="Zhang Z."/>
            <person name="Li J."/>
            <person name="Lu G."/>
            <person name="Zhu Y."/>
            <person name="Wang Y."/>
            <person name="Huang Y."/>
            <person name="Liu J."/>
            <person name="Kang H."/>
            <person name="Chen J."/>
            <person name="Wang L."/>
            <person name="Chen A."/>
            <person name="Yu S."/>
            <person name="Gao Z."/>
            <person name="Jin L."/>
            <person name="Gu W."/>
            <person name="Wang Z."/>
            <person name="Zhao L."/>
            <person name="Shi B."/>
            <person name="Wen H."/>
            <person name="Lin R."/>
            <person name="Jones M.K."/>
            <person name="Brejova B."/>
            <person name="Vinar T."/>
            <person name="Zhao G."/>
            <person name="McManus D.P."/>
            <person name="Chen Z."/>
            <person name="Zhou Y."/>
            <person name="Wang S."/>
        </authorList>
    </citation>
    <scope>NUCLEOTIDE SEQUENCE [LARGE SCALE GENOMIC DNA]</scope>
</reference>
<sequence length="257" mass="28770">MPDSQSHSLSTIYLPQLLYFTLHPFNSSPMLHPNAMPVKGMLRKRKGGKAKSETRNINRKCGAYSLWRVLHSSNHCNAQKLVQNYFRGRLISNLSFTLPNKQTLLKQPQSLIKICMLPQSYLPPKHLQIRWKGKTQRKILMFAIKNTPITKCLLNAHCDNSMDWEEEEGTRMWIGGGTHLKVAVIESLDDVLIVIFLLGDPLTSISHFCGTKALLEFTLTTALFARSTTSHSPPSGTATCSTTHSVGQMIPSAIPTQ</sequence>
<gene>
    <name evidence="1" type="ORF">EGR_10179</name>
</gene>
<dbReference type="RefSeq" id="XP_024346167.1">
    <property type="nucleotide sequence ID" value="XM_024499428.1"/>
</dbReference>
<evidence type="ECO:0000313" key="1">
    <source>
        <dbReference type="EMBL" id="EUB54971.1"/>
    </source>
</evidence>
<dbReference type="GeneID" id="36345894"/>
<accession>W6U342</accession>
<protein>
    <submittedName>
        <fullName evidence="1">Uncharacterized protein</fullName>
    </submittedName>
</protein>
<dbReference type="EMBL" id="APAU02000196">
    <property type="protein sequence ID" value="EUB54971.1"/>
    <property type="molecule type" value="Genomic_DNA"/>
</dbReference>
<organism evidence="1 2">
    <name type="scientific">Echinococcus granulosus</name>
    <name type="common">Hydatid tapeworm</name>
    <dbReference type="NCBI Taxonomy" id="6210"/>
    <lineage>
        <taxon>Eukaryota</taxon>
        <taxon>Metazoa</taxon>
        <taxon>Spiralia</taxon>
        <taxon>Lophotrochozoa</taxon>
        <taxon>Platyhelminthes</taxon>
        <taxon>Cestoda</taxon>
        <taxon>Eucestoda</taxon>
        <taxon>Cyclophyllidea</taxon>
        <taxon>Taeniidae</taxon>
        <taxon>Echinococcus</taxon>
        <taxon>Echinococcus granulosus group</taxon>
    </lineage>
</organism>
<comment type="caution">
    <text evidence="1">The sequence shown here is derived from an EMBL/GenBank/DDBJ whole genome shotgun (WGS) entry which is preliminary data.</text>
</comment>
<dbReference type="CTD" id="36345894"/>
<dbReference type="Proteomes" id="UP000019149">
    <property type="component" value="Unassembled WGS sequence"/>
</dbReference>
<proteinExistence type="predicted"/>
<dbReference type="KEGG" id="egl:EGR_10179"/>
<name>W6U342_ECHGR</name>
<evidence type="ECO:0000313" key="2">
    <source>
        <dbReference type="Proteomes" id="UP000019149"/>
    </source>
</evidence>